<name>A0A4C1TKW7_EUMVA</name>
<sequence length="86" mass="8979">MTAARGAGGAPVEWRPAGSQNKGGRSKNSPGLLSISTFNFYFGLPKSNPGILHDCRGRERMKASKQMNDDVSTPTAGASEAMHASG</sequence>
<keyword evidence="3" id="KW-1185">Reference proteome</keyword>
<evidence type="ECO:0000313" key="2">
    <source>
        <dbReference type="EMBL" id="GBP15143.1"/>
    </source>
</evidence>
<dbReference type="AlphaFoldDB" id="A0A4C1TKW7"/>
<feature type="compositionally biased region" description="Polar residues" evidence="1">
    <location>
        <begin position="65"/>
        <end position="76"/>
    </location>
</feature>
<dbReference type="EMBL" id="BGZK01000069">
    <property type="protein sequence ID" value="GBP15143.1"/>
    <property type="molecule type" value="Genomic_DNA"/>
</dbReference>
<feature type="region of interest" description="Disordered" evidence="1">
    <location>
        <begin position="61"/>
        <end position="86"/>
    </location>
</feature>
<feature type="compositionally biased region" description="Polar residues" evidence="1">
    <location>
        <begin position="18"/>
        <end position="30"/>
    </location>
</feature>
<proteinExistence type="predicted"/>
<evidence type="ECO:0000313" key="3">
    <source>
        <dbReference type="Proteomes" id="UP000299102"/>
    </source>
</evidence>
<reference evidence="2 3" key="1">
    <citation type="journal article" date="2019" name="Commun. Biol.">
        <title>The bagworm genome reveals a unique fibroin gene that provides high tensile strength.</title>
        <authorList>
            <person name="Kono N."/>
            <person name="Nakamura H."/>
            <person name="Ohtoshi R."/>
            <person name="Tomita M."/>
            <person name="Numata K."/>
            <person name="Arakawa K."/>
        </authorList>
    </citation>
    <scope>NUCLEOTIDE SEQUENCE [LARGE SCALE GENOMIC DNA]</scope>
</reference>
<dbReference type="Proteomes" id="UP000299102">
    <property type="component" value="Unassembled WGS sequence"/>
</dbReference>
<accession>A0A4C1TKW7</accession>
<protein>
    <submittedName>
        <fullName evidence="2">Uncharacterized protein</fullName>
    </submittedName>
</protein>
<gene>
    <name evidence="2" type="ORF">EVAR_11440_1</name>
</gene>
<feature type="region of interest" description="Disordered" evidence="1">
    <location>
        <begin position="1"/>
        <end position="30"/>
    </location>
</feature>
<evidence type="ECO:0000256" key="1">
    <source>
        <dbReference type="SAM" id="MobiDB-lite"/>
    </source>
</evidence>
<comment type="caution">
    <text evidence="2">The sequence shown here is derived from an EMBL/GenBank/DDBJ whole genome shotgun (WGS) entry which is preliminary data.</text>
</comment>
<organism evidence="2 3">
    <name type="scientific">Eumeta variegata</name>
    <name type="common">Bagworm moth</name>
    <name type="synonym">Eumeta japonica</name>
    <dbReference type="NCBI Taxonomy" id="151549"/>
    <lineage>
        <taxon>Eukaryota</taxon>
        <taxon>Metazoa</taxon>
        <taxon>Ecdysozoa</taxon>
        <taxon>Arthropoda</taxon>
        <taxon>Hexapoda</taxon>
        <taxon>Insecta</taxon>
        <taxon>Pterygota</taxon>
        <taxon>Neoptera</taxon>
        <taxon>Endopterygota</taxon>
        <taxon>Lepidoptera</taxon>
        <taxon>Glossata</taxon>
        <taxon>Ditrysia</taxon>
        <taxon>Tineoidea</taxon>
        <taxon>Psychidae</taxon>
        <taxon>Oiketicinae</taxon>
        <taxon>Eumeta</taxon>
    </lineage>
</organism>